<feature type="chain" id="PRO_5030550501" evidence="6">
    <location>
        <begin position="19"/>
        <end position="253"/>
    </location>
</feature>
<feature type="region of interest" description="Disordered" evidence="5">
    <location>
        <begin position="22"/>
        <end position="48"/>
    </location>
</feature>
<organism evidence="8 9">
    <name type="scientific">Paracidovorax wautersii</name>
    <dbReference type="NCBI Taxonomy" id="1177982"/>
    <lineage>
        <taxon>Bacteria</taxon>
        <taxon>Pseudomonadati</taxon>
        <taxon>Pseudomonadota</taxon>
        <taxon>Betaproteobacteria</taxon>
        <taxon>Burkholderiales</taxon>
        <taxon>Comamonadaceae</taxon>
        <taxon>Paracidovorax</taxon>
    </lineage>
</organism>
<gene>
    <name evidence="8" type="primary">mepH_2</name>
    <name evidence="8" type="ORF">GAK30_02842</name>
</gene>
<sequence>MRHLIAITGLLLCSQVHADPLQSPSHRKPIDYSRSHALSGNGGTAPTTQSALDELIANRTPAAAARGTTSELMNEDVATWLASQGGTKVAPAGMASAAPAADGVNTTGLADRFASLVVDAIGHIGIPYKYGGNSLEAGGFDCSGFVKAIYSEALGAILPRRSEEQAAATAKINRTELQPGDLVFFKTTRRAFSHVGIYIGEDKFVHAPRTGARIRMENMTDNYWTKRFNGARRVHVAESQAQQAHAGAGLGAY</sequence>
<dbReference type="PROSITE" id="PS51935">
    <property type="entry name" value="NLPC_P60"/>
    <property type="match status" value="1"/>
</dbReference>
<dbReference type="Proteomes" id="UP000461670">
    <property type="component" value="Unassembled WGS sequence"/>
</dbReference>
<keyword evidence="6" id="KW-0732">Signal</keyword>
<feature type="domain" description="NlpC/P60" evidence="7">
    <location>
        <begin position="110"/>
        <end position="235"/>
    </location>
</feature>
<evidence type="ECO:0000256" key="2">
    <source>
        <dbReference type="ARBA" id="ARBA00022670"/>
    </source>
</evidence>
<dbReference type="Gene3D" id="3.90.1720.10">
    <property type="entry name" value="endopeptidase domain like (from Nostoc punctiforme)"/>
    <property type="match status" value="1"/>
</dbReference>
<proteinExistence type="inferred from homology"/>
<dbReference type="PANTHER" id="PTHR47053:SF1">
    <property type="entry name" value="MUREIN DD-ENDOPEPTIDASE MEPH-RELATED"/>
    <property type="match status" value="1"/>
</dbReference>
<comment type="similarity">
    <text evidence="1">Belongs to the peptidase C40 family.</text>
</comment>
<dbReference type="InterPro" id="IPR051202">
    <property type="entry name" value="Peptidase_C40"/>
</dbReference>
<dbReference type="InterPro" id="IPR000064">
    <property type="entry name" value="NLP_P60_dom"/>
</dbReference>
<dbReference type="PANTHER" id="PTHR47053">
    <property type="entry name" value="MUREIN DD-ENDOPEPTIDASE MEPH-RELATED"/>
    <property type="match status" value="1"/>
</dbReference>
<protein>
    <submittedName>
        <fullName evidence="8">Murein DD-endopeptidase MepH</fullName>
    </submittedName>
</protein>
<reference evidence="9" key="1">
    <citation type="journal article" date="2020" name="MBio">
        <title>Horizontal gene transfer to a defensive symbiont with a reduced genome amongst a multipartite beetle microbiome.</title>
        <authorList>
            <person name="Waterworth S.C."/>
            <person name="Florez L.V."/>
            <person name="Rees E.R."/>
            <person name="Hertweck C."/>
            <person name="Kaltenpoth M."/>
            <person name="Kwan J.C."/>
        </authorList>
    </citation>
    <scope>NUCLEOTIDE SEQUENCE [LARGE SCALE GENOMIC DNA]</scope>
</reference>
<comment type="caution">
    <text evidence="8">The sequence shown here is derived from an EMBL/GenBank/DDBJ whole genome shotgun (WGS) entry which is preliminary data.</text>
</comment>
<dbReference type="InterPro" id="IPR038765">
    <property type="entry name" value="Papain-like_cys_pep_sf"/>
</dbReference>
<evidence type="ECO:0000256" key="1">
    <source>
        <dbReference type="ARBA" id="ARBA00007074"/>
    </source>
</evidence>
<dbReference type="SUPFAM" id="SSF54001">
    <property type="entry name" value="Cysteine proteinases"/>
    <property type="match status" value="1"/>
</dbReference>
<keyword evidence="4" id="KW-0788">Thiol protease</keyword>
<evidence type="ECO:0000256" key="3">
    <source>
        <dbReference type="ARBA" id="ARBA00022801"/>
    </source>
</evidence>
<keyword evidence="3" id="KW-0378">Hydrolase</keyword>
<dbReference type="GO" id="GO:0006508">
    <property type="term" value="P:proteolysis"/>
    <property type="evidence" value="ECO:0007669"/>
    <property type="project" value="UniProtKB-KW"/>
</dbReference>
<accession>A0A7V8FM87</accession>
<evidence type="ECO:0000313" key="9">
    <source>
        <dbReference type="Proteomes" id="UP000461670"/>
    </source>
</evidence>
<name>A0A7V8FM87_9BURK</name>
<feature type="signal peptide" evidence="6">
    <location>
        <begin position="1"/>
        <end position="18"/>
    </location>
</feature>
<evidence type="ECO:0000259" key="7">
    <source>
        <dbReference type="PROSITE" id="PS51935"/>
    </source>
</evidence>
<evidence type="ECO:0000256" key="5">
    <source>
        <dbReference type="SAM" id="MobiDB-lite"/>
    </source>
</evidence>
<evidence type="ECO:0000256" key="4">
    <source>
        <dbReference type="ARBA" id="ARBA00022807"/>
    </source>
</evidence>
<dbReference type="EMBL" id="WNDQ01000045">
    <property type="protein sequence ID" value="KAF1019894.1"/>
    <property type="molecule type" value="Genomic_DNA"/>
</dbReference>
<keyword evidence="2" id="KW-0645">Protease</keyword>
<dbReference type="GO" id="GO:0008234">
    <property type="term" value="F:cysteine-type peptidase activity"/>
    <property type="evidence" value="ECO:0007669"/>
    <property type="project" value="UniProtKB-KW"/>
</dbReference>
<evidence type="ECO:0000313" key="8">
    <source>
        <dbReference type="EMBL" id="KAF1019894.1"/>
    </source>
</evidence>
<dbReference type="AlphaFoldDB" id="A0A7V8FM87"/>
<evidence type="ECO:0000256" key="6">
    <source>
        <dbReference type="SAM" id="SignalP"/>
    </source>
</evidence>
<dbReference type="Pfam" id="PF00877">
    <property type="entry name" value="NLPC_P60"/>
    <property type="match status" value="1"/>
</dbReference>